<dbReference type="KEGG" id="llu:AKJ09_07923"/>
<dbReference type="Proteomes" id="UP000064967">
    <property type="component" value="Chromosome"/>
</dbReference>
<evidence type="ECO:0008006" key="5">
    <source>
        <dbReference type="Google" id="ProtNLM"/>
    </source>
</evidence>
<protein>
    <recommendedName>
        <fullName evidence="5">Lipoprotein</fullName>
    </recommendedName>
</protein>
<dbReference type="PROSITE" id="PS51257">
    <property type="entry name" value="PROKAR_LIPOPROTEIN"/>
    <property type="match status" value="1"/>
</dbReference>
<feature type="region of interest" description="Disordered" evidence="1">
    <location>
        <begin position="37"/>
        <end position="87"/>
    </location>
</feature>
<organism evidence="3 4">
    <name type="scientific">Labilithrix luteola</name>
    <dbReference type="NCBI Taxonomy" id="1391654"/>
    <lineage>
        <taxon>Bacteria</taxon>
        <taxon>Pseudomonadati</taxon>
        <taxon>Myxococcota</taxon>
        <taxon>Polyangia</taxon>
        <taxon>Polyangiales</taxon>
        <taxon>Labilitrichaceae</taxon>
        <taxon>Labilithrix</taxon>
    </lineage>
</organism>
<reference evidence="3 4" key="1">
    <citation type="submission" date="2015-08" db="EMBL/GenBank/DDBJ databases">
        <authorList>
            <person name="Babu N.S."/>
            <person name="Beckwith C.J."/>
            <person name="Beseler K.G."/>
            <person name="Brison A."/>
            <person name="Carone J.V."/>
            <person name="Caskin T.P."/>
            <person name="Diamond M."/>
            <person name="Durham M.E."/>
            <person name="Foxe J.M."/>
            <person name="Go M."/>
            <person name="Henderson B.A."/>
            <person name="Jones I.B."/>
            <person name="McGettigan J.A."/>
            <person name="Micheletti S.J."/>
            <person name="Nasrallah M.E."/>
            <person name="Ortiz D."/>
            <person name="Piller C.R."/>
            <person name="Privatt S.R."/>
            <person name="Schneider S.L."/>
            <person name="Sharp S."/>
            <person name="Smith T.C."/>
            <person name="Stanton J.D."/>
            <person name="Ullery H.E."/>
            <person name="Wilson R.J."/>
            <person name="Serrano M.G."/>
            <person name="Buck G."/>
            <person name="Lee V."/>
            <person name="Wang Y."/>
            <person name="Carvalho R."/>
            <person name="Voegtly L."/>
            <person name="Shi R."/>
            <person name="Duckworth R."/>
            <person name="Johnson A."/>
            <person name="Loviza R."/>
            <person name="Walstead R."/>
            <person name="Shah Z."/>
            <person name="Kiflezghi M."/>
            <person name="Wade K."/>
            <person name="Ball S.L."/>
            <person name="Bradley K.W."/>
            <person name="Asai D.J."/>
            <person name="Bowman C.A."/>
            <person name="Russell D.A."/>
            <person name="Pope W.H."/>
            <person name="Jacobs-Sera D."/>
            <person name="Hendrix R.W."/>
            <person name="Hatfull G.F."/>
        </authorList>
    </citation>
    <scope>NUCLEOTIDE SEQUENCE [LARGE SCALE GENOMIC DNA]</scope>
    <source>
        <strain evidence="3 4">DSM 27648</strain>
    </source>
</reference>
<feature type="compositionally biased region" description="Low complexity" evidence="1">
    <location>
        <begin position="37"/>
        <end position="49"/>
    </location>
</feature>
<feature type="chain" id="PRO_5005466729" description="Lipoprotein" evidence="2">
    <location>
        <begin position="29"/>
        <end position="227"/>
    </location>
</feature>
<name>A0A0K1Q793_9BACT</name>
<dbReference type="RefSeq" id="WP_146652395.1">
    <property type="nucleotide sequence ID" value="NZ_CP012333.1"/>
</dbReference>
<evidence type="ECO:0000256" key="1">
    <source>
        <dbReference type="SAM" id="MobiDB-lite"/>
    </source>
</evidence>
<feature type="signal peptide" evidence="2">
    <location>
        <begin position="1"/>
        <end position="28"/>
    </location>
</feature>
<evidence type="ECO:0000256" key="2">
    <source>
        <dbReference type="SAM" id="SignalP"/>
    </source>
</evidence>
<feature type="compositionally biased region" description="Low complexity" evidence="1">
    <location>
        <begin position="56"/>
        <end position="68"/>
    </location>
</feature>
<evidence type="ECO:0000313" key="3">
    <source>
        <dbReference type="EMBL" id="AKV01260.1"/>
    </source>
</evidence>
<proteinExistence type="predicted"/>
<dbReference type="AlphaFoldDB" id="A0A0K1Q793"/>
<keyword evidence="4" id="KW-1185">Reference proteome</keyword>
<keyword evidence="2" id="KW-0732">Signal</keyword>
<accession>A0A0K1Q793</accession>
<dbReference type="EMBL" id="CP012333">
    <property type="protein sequence ID" value="AKV01260.1"/>
    <property type="molecule type" value="Genomic_DNA"/>
</dbReference>
<evidence type="ECO:0000313" key="4">
    <source>
        <dbReference type="Proteomes" id="UP000064967"/>
    </source>
</evidence>
<dbReference type="STRING" id="1391654.AKJ09_07923"/>
<gene>
    <name evidence="3" type="ORF">AKJ09_07923</name>
</gene>
<sequence length="227" mass="23097">MSLASTRRSRRFVLPLSPLSSLSAVVLAGLFAIACSSSSSSTPTPTPTKTSDDDASSSSTRTDASSPSNDAGPDGHGEEPCDGDCLKTSLEADIGGVKAPLDRGQYGTDGTGAAQTLHIEAYAGGDPACPKQGSPSPDRTFVLSGIPIGAVGSKLTQADGVTAAYLDYKGDQLPSKPITNATAVEATLVEKDSATPPAWVAVDVKATFPEGTMQGHVFASYCQSLSQ</sequence>